<gene>
    <name evidence="2" type="ORF">IMG5_165750</name>
</gene>
<dbReference type="eggNOG" id="ENOG502SJ6P">
    <property type="taxonomic scope" value="Eukaryota"/>
</dbReference>
<proteinExistence type="predicted"/>
<accession>G0R0N5</accession>
<keyword evidence="3" id="KW-1185">Reference proteome</keyword>
<feature type="transmembrane region" description="Helical" evidence="1">
    <location>
        <begin position="350"/>
        <end position="370"/>
    </location>
</feature>
<dbReference type="PANTHER" id="PTHR31398:SF0">
    <property type="entry name" value="MEIOTIC NUCLEAR DIVISION PROTEIN 1 HOMOLOG"/>
    <property type="match status" value="1"/>
</dbReference>
<organism evidence="2 3">
    <name type="scientific">Ichthyophthirius multifiliis</name>
    <name type="common">White spot disease agent</name>
    <name type="synonym">Ich</name>
    <dbReference type="NCBI Taxonomy" id="5932"/>
    <lineage>
        <taxon>Eukaryota</taxon>
        <taxon>Sar</taxon>
        <taxon>Alveolata</taxon>
        <taxon>Ciliophora</taxon>
        <taxon>Intramacronucleata</taxon>
        <taxon>Oligohymenophorea</taxon>
        <taxon>Hymenostomatida</taxon>
        <taxon>Ophryoglenina</taxon>
        <taxon>Ichthyophthirius</taxon>
    </lineage>
</organism>
<keyword evidence="1" id="KW-1133">Transmembrane helix</keyword>
<dbReference type="Proteomes" id="UP000008983">
    <property type="component" value="Unassembled WGS sequence"/>
</dbReference>
<name>G0R0N5_ICHMU</name>
<dbReference type="OMA" id="FLCHQIT"/>
<dbReference type="EMBL" id="GL984197">
    <property type="protein sequence ID" value="EGR28979.1"/>
    <property type="molecule type" value="Genomic_DNA"/>
</dbReference>
<dbReference type="PANTHER" id="PTHR31398">
    <property type="entry name" value="MEIOTIC NUCLEAR DIVISION PROTEIN 1 HOMOLOG"/>
    <property type="match status" value="1"/>
</dbReference>
<feature type="transmembrane region" description="Helical" evidence="1">
    <location>
        <begin position="684"/>
        <end position="704"/>
    </location>
</feature>
<keyword evidence="1" id="KW-0472">Membrane</keyword>
<sequence length="719" mass="86931">MQIYIKIIQYFKQIYNLIIKGLFIFKQRYYFVFFETNKKNNLISFYFYYKNTFIKIQYYLKKDSVKVQVSQLFEHDPEKIDLTSKNFMFAVKIEHDNFLKRPHFNVTFRLSHNINYINGTTQKIRVKNKQIKKKNTYIIYQKQYAQLEPCRLDHWMNFPNFGQDWEEIFQKSQLDKFLCPKIDQLYSIGGTYKSDDFHYFKLYIQKCQNNTHSDTQDFETACSSNEEQLQYINSNNIKFNMYFYNIIVNPDKAQNYIQSYLSTDLVFQIQPYSIYKKIDVYLTQYDITNDDSLLPIPNFTNNKFVAYQQNNFREQYNLANPQDIIYADLNFRRTLISSIIDRKYEKIDEIISYIGGFAQFFLLVSSIIGFQKIINIIYLSKKIVNYFNEFIYQIELSNKLYDFDFQDDDINHKKVKKNKKIIIPQQSLTSKKLEEISPIKNINNCFLSSPRNENINILNYQELYKQNQCFIKQPIENYNQYKKSEFINKTTKKEDKINNNSEDLGFRNRKQFLAKEFEYIVKRKKKIQLQIQYFLHKITCGKLFNTKMVRLIDIAAKNVCQDLDICYILDKLKEIEKLKQLFLDKEQQILFNFFPKPIIKDNFDNQKLNPSNNMLNLSAQFLQKNNKKQIKNKKIRIKESTLVVQAAQKFLRGIRKNKYSNVNDYQKLYEAYEIIREKNNNMQYFINIFQLLLFILFIQLYLFINLELIKSQLIFQEKK</sequence>
<reference evidence="2 3" key="1">
    <citation type="submission" date="2011-07" db="EMBL/GenBank/DDBJ databases">
        <authorList>
            <person name="Coyne R."/>
            <person name="Brami D."/>
            <person name="Johnson J."/>
            <person name="Hostetler J."/>
            <person name="Hannick L."/>
            <person name="Clark T."/>
            <person name="Cassidy-Hanley D."/>
            <person name="Inman J."/>
        </authorList>
    </citation>
    <scope>NUCLEOTIDE SEQUENCE [LARGE SCALE GENOMIC DNA]</scope>
    <source>
        <strain evidence="2 3">G5</strain>
    </source>
</reference>
<evidence type="ECO:0000313" key="3">
    <source>
        <dbReference type="Proteomes" id="UP000008983"/>
    </source>
</evidence>
<evidence type="ECO:0000256" key="1">
    <source>
        <dbReference type="SAM" id="Phobius"/>
    </source>
</evidence>
<protein>
    <submittedName>
        <fullName evidence="2">Uncharacterized protein</fullName>
    </submittedName>
</protein>
<dbReference type="InParanoid" id="G0R0N5"/>
<dbReference type="GO" id="GO:0005634">
    <property type="term" value="C:nucleus"/>
    <property type="evidence" value="ECO:0007669"/>
    <property type="project" value="TreeGrafter"/>
</dbReference>
<dbReference type="GeneID" id="14905063"/>
<dbReference type="GO" id="GO:0007131">
    <property type="term" value="P:reciprocal meiotic recombination"/>
    <property type="evidence" value="ECO:0007669"/>
    <property type="project" value="TreeGrafter"/>
</dbReference>
<dbReference type="RefSeq" id="XP_004030215.1">
    <property type="nucleotide sequence ID" value="XM_004030167.1"/>
</dbReference>
<dbReference type="AlphaFoldDB" id="G0R0N5"/>
<evidence type="ECO:0000313" key="2">
    <source>
        <dbReference type="EMBL" id="EGR28979.1"/>
    </source>
</evidence>
<keyword evidence="1" id="KW-0812">Transmembrane</keyword>